<dbReference type="EMBL" id="JXJN01017074">
    <property type="status" value="NOT_ANNOTATED_CDS"/>
    <property type="molecule type" value="Genomic_DNA"/>
</dbReference>
<name>A0A1B0BMX3_9MUSC</name>
<accession>A0A1B0BMX3</accession>
<dbReference type="VEuPathDB" id="VectorBase:GPPI035112"/>
<dbReference type="AlphaFoldDB" id="A0A1B0BMX3"/>
<reference evidence="2" key="1">
    <citation type="submission" date="2015-01" db="EMBL/GenBank/DDBJ databases">
        <authorList>
            <person name="Aksoy S."/>
            <person name="Warren W."/>
            <person name="Wilson R.K."/>
        </authorList>
    </citation>
    <scope>NUCLEOTIDE SEQUENCE [LARGE SCALE GENOMIC DNA]</scope>
    <source>
        <strain evidence="2">IAEA</strain>
    </source>
</reference>
<organism evidence="1 2">
    <name type="scientific">Glossina palpalis gambiensis</name>
    <dbReference type="NCBI Taxonomy" id="67801"/>
    <lineage>
        <taxon>Eukaryota</taxon>
        <taxon>Metazoa</taxon>
        <taxon>Ecdysozoa</taxon>
        <taxon>Arthropoda</taxon>
        <taxon>Hexapoda</taxon>
        <taxon>Insecta</taxon>
        <taxon>Pterygota</taxon>
        <taxon>Neoptera</taxon>
        <taxon>Endopterygota</taxon>
        <taxon>Diptera</taxon>
        <taxon>Brachycera</taxon>
        <taxon>Muscomorpha</taxon>
        <taxon>Hippoboscoidea</taxon>
        <taxon>Glossinidae</taxon>
        <taxon>Glossina</taxon>
    </lineage>
</organism>
<dbReference type="EnsemblMetazoa" id="GPPI035112-RA">
    <property type="protein sequence ID" value="GPPI035112-PA"/>
    <property type="gene ID" value="GPPI035112"/>
</dbReference>
<evidence type="ECO:0000313" key="2">
    <source>
        <dbReference type="Proteomes" id="UP000092460"/>
    </source>
</evidence>
<sequence length="118" mass="13307">MPSNSFEWFHGMQSPTNQPTNQQTNQPTGSVNWYLMAPLEGDCNFNFPHFAVFQWSDHPSTPSFLSCLECVNSTHCIILDILSIAMGWAIGIRKRCSLINDEESGYLLKAIENSLPHC</sequence>
<dbReference type="Proteomes" id="UP000092460">
    <property type="component" value="Unassembled WGS sequence"/>
</dbReference>
<keyword evidence="2" id="KW-1185">Reference proteome</keyword>
<protein>
    <submittedName>
        <fullName evidence="1">Uncharacterized protein</fullName>
    </submittedName>
</protein>
<proteinExistence type="predicted"/>
<evidence type="ECO:0000313" key="1">
    <source>
        <dbReference type="EnsemblMetazoa" id="GPPI035112-PA"/>
    </source>
</evidence>
<reference evidence="1" key="2">
    <citation type="submission" date="2020-05" db="UniProtKB">
        <authorList>
            <consortium name="EnsemblMetazoa"/>
        </authorList>
    </citation>
    <scope>IDENTIFICATION</scope>
    <source>
        <strain evidence="1">IAEA</strain>
    </source>
</reference>